<keyword evidence="6 13" id="KW-0862">Zinc</keyword>
<comment type="caution">
    <text evidence="15">The sequence shown here is derived from an EMBL/GenBank/DDBJ whole genome shotgun (WGS) entry which is preliminary data.</text>
</comment>
<keyword evidence="16" id="KW-1185">Reference proteome</keyword>
<dbReference type="Pfam" id="PF18073">
    <property type="entry name" value="Zn_ribbon_LapB"/>
    <property type="match status" value="1"/>
</dbReference>
<protein>
    <recommendedName>
        <fullName evidence="11 12">DNA repair protein RadA</fullName>
    </recommendedName>
</protein>
<evidence type="ECO:0000256" key="6">
    <source>
        <dbReference type="ARBA" id="ARBA00022833"/>
    </source>
</evidence>
<dbReference type="RefSeq" id="WP_208237783.1">
    <property type="nucleotide sequence ID" value="NZ_BAAAQU010000001.1"/>
</dbReference>
<organism evidence="15 16">
    <name type="scientific">Leucobacter tardus</name>
    <dbReference type="NCBI Taxonomy" id="501483"/>
    <lineage>
        <taxon>Bacteria</taxon>
        <taxon>Bacillati</taxon>
        <taxon>Actinomycetota</taxon>
        <taxon>Actinomycetes</taxon>
        <taxon>Micrococcales</taxon>
        <taxon>Microbacteriaceae</taxon>
        <taxon>Leucobacter</taxon>
    </lineage>
</organism>
<dbReference type="PANTHER" id="PTHR32472">
    <property type="entry name" value="DNA REPAIR PROTEIN RADA"/>
    <property type="match status" value="1"/>
</dbReference>
<dbReference type="Proteomes" id="UP000668403">
    <property type="component" value="Unassembled WGS sequence"/>
</dbReference>
<dbReference type="AlphaFoldDB" id="A0A939QKC3"/>
<feature type="region of interest" description="Lon-protease-like" evidence="11">
    <location>
        <begin position="353"/>
        <end position="442"/>
    </location>
</feature>
<feature type="domain" description="RecA family profile 1" evidence="14">
    <location>
        <begin position="68"/>
        <end position="217"/>
    </location>
</feature>
<comment type="domain">
    <text evidence="11">The middle region has homology to RecA with ATPase motifs including the RadA KNRFG motif, while the C-terminus is homologous to Lon protease.</text>
</comment>
<evidence type="ECO:0000313" key="15">
    <source>
        <dbReference type="EMBL" id="MBO2989496.1"/>
    </source>
</evidence>
<evidence type="ECO:0000256" key="8">
    <source>
        <dbReference type="ARBA" id="ARBA00023016"/>
    </source>
</evidence>
<evidence type="ECO:0000259" key="14">
    <source>
        <dbReference type="PROSITE" id="PS50162"/>
    </source>
</evidence>
<comment type="similarity">
    <text evidence="11 13">Belongs to the RecA family. RadA subfamily.</text>
</comment>
<sequence>MAKTKSGYVCSECGWQTSKWVGRCGGCQQWGTLHEKAPEGAKLARTVAATVPVSGREAQPITRVSGERVAHMPTGISELDRVLGGGVVPGAAILFSGEPGVGKSTLLLDAAARVAASGARVLYASGEESTGQIRLRAERTGALHDTLFLASETDLATVLGHIEQVRPGLIVVDSVQTLASAQVEGGAGGPAQVREVAAALIRVAKESGIPVIIVGHVTKDGTVAGPRLLEHLVDVVCHFEGDRQTALRFLRSLKNRYGPTDETGCFQMASGGIEEVSDPSGLFLSRTEEPVSGTCATVSLEGRRALPVEVQALTATSSTPNPRRVTSGVDSSRIAMILAVLERHTGEKLHDVDVYVSTVGGVRLTEPGADLAIALAVLSSIRDRPLPRDFAAVGELSLAGEVRAVVGGDQRAAEAKRLGYAQFMDAAVKTVAAARDRLLPRS</sequence>
<dbReference type="InterPro" id="IPR020568">
    <property type="entry name" value="Ribosomal_Su5_D2-typ_SF"/>
</dbReference>
<dbReference type="SUPFAM" id="SSF52540">
    <property type="entry name" value="P-loop containing nucleoside triphosphate hydrolases"/>
    <property type="match status" value="1"/>
</dbReference>
<dbReference type="InterPro" id="IPR027417">
    <property type="entry name" value="P-loop_NTPase"/>
</dbReference>
<reference evidence="15" key="1">
    <citation type="submission" date="2021-03" db="EMBL/GenBank/DDBJ databases">
        <title>Leucobacter chromiisoli sp. nov., isolated from chromium-containing soil of chemical plant.</title>
        <authorList>
            <person name="Xu Z."/>
        </authorList>
    </citation>
    <scope>NUCLEOTIDE SEQUENCE</scope>
    <source>
        <strain evidence="15">K 70/01</strain>
    </source>
</reference>
<dbReference type="PRINTS" id="PR01874">
    <property type="entry name" value="DNAREPAIRADA"/>
</dbReference>
<dbReference type="InterPro" id="IPR020588">
    <property type="entry name" value="RecA_ATP-bd"/>
</dbReference>
<evidence type="ECO:0000256" key="5">
    <source>
        <dbReference type="ARBA" id="ARBA00022801"/>
    </source>
</evidence>
<evidence type="ECO:0000256" key="3">
    <source>
        <dbReference type="ARBA" id="ARBA00022763"/>
    </source>
</evidence>
<evidence type="ECO:0000256" key="11">
    <source>
        <dbReference type="HAMAP-Rule" id="MF_01498"/>
    </source>
</evidence>
<evidence type="ECO:0000256" key="12">
    <source>
        <dbReference type="NCBIfam" id="TIGR00416"/>
    </source>
</evidence>
<dbReference type="PANTHER" id="PTHR32472:SF10">
    <property type="entry name" value="DNA REPAIR PROTEIN RADA-LIKE PROTEIN"/>
    <property type="match status" value="1"/>
</dbReference>
<dbReference type="PROSITE" id="PS50162">
    <property type="entry name" value="RECA_2"/>
    <property type="match status" value="1"/>
</dbReference>
<evidence type="ECO:0000256" key="1">
    <source>
        <dbReference type="ARBA" id="ARBA00022723"/>
    </source>
</evidence>
<proteinExistence type="inferred from homology"/>
<dbReference type="NCBIfam" id="TIGR00416">
    <property type="entry name" value="sms"/>
    <property type="match status" value="1"/>
</dbReference>
<accession>A0A939QKC3</accession>
<evidence type="ECO:0000256" key="10">
    <source>
        <dbReference type="ARBA" id="ARBA00023204"/>
    </source>
</evidence>
<feature type="short sequence motif" description="RadA KNRFG motif" evidence="11">
    <location>
        <begin position="254"/>
        <end position="258"/>
    </location>
</feature>
<evidence type="ECO:0000256" key="9">
    <source>
        <dbReference type="ARBA" id="ARBA00023125"/>
    </source>
</evidence>
<dbReference type="Pfam" id="PF13481">
    <property type="entry name" value="AAA_25"/>
    <property type="match status" value="1"/>
</dbReference>
<dbReference type="GO" id="GO:0000725">
    <property type="term" value="P:recombinational repair"/>
    <property type="evidence" value="ECO:0007669"/>
    <property type="project" value="UniProtKB-UniRule"/>
</dbReference>
<dbReference type="EMBL" id="JAGFBF010000004">
    <property type="protein sequence ID" value="MBO2989496.1"/>
    <property type="molecule type" value="Genomic_DNA"/>
</dbReference>
<keyword evidence="5" id="KW-0378">Hydrolase</keyword>
<keyword evidence="7 11" id="KW-0067">ATP-binding</keyword>
<dbReference type="InterPro" id="IPR004504">
    <property type="entry name" value="DNA_repair_RadA"/>
</dbReference>
<dbReference type="GO" id="GO:0005524">
    <property type="term" value="F:ATP binding"/>
    <property type="evidence" value="ECO:0007669"/>
    <property type="project" value="UniProtKB-UniRule"/>
</dbReference>
<comment type="function">
    <text evidence="11">Plays a role in repairing double-strand DNA breaks, probably involving stabilizing or processing branched DNA or blocked replication forks.</text>
</comment>
<evidence type="ECO:0000256" key="7">
    <source>
        <dbReference type="ARBA" id="ARBA00022840"/>
    </source>
</evidence>
<keyword evidence="3 11" id="KW-0227">DNA damage</keyword>
<comment type="function">
    <text evidence="13">DNA-dependent ATPase involved in processing of recombination intermediates, plays a role in repairing DNA breaks. Stimulates the branch migration of RecA-mediated strand transfer reactions, allowing the 3' invading strand to extend heteroduplex DNA faster. Binds ssDNA in the presence of ADP but not other nucleotides, has ATPase activity that is stimulated by ssDNA and various branched DNA structures, but inhibited by SSB. Does not have RecA's homology-searching function.</text>
</comment>
<keyword evidence="10 11" id="KW-0234">DNA repair</keyword>
<dbReference type="GO" id="GO:0005829">
    <property type="term" value="C:cytosol"/>
    <property type="evidence" value="ECO:0007669"/>
    <property type="project" value="TreeGrafter"/>
</dbReference>
<keyword evidence="4 13" id="KW-0863">Zinc-finger</keyword>
<dbReference type="InterPro" id="IPR014721">
    <property type="entry name" value="Ribsml_uS5_D2-typ_fold_subgr"/>
</dbReference>
<evidence type="ECO:0000256" key="13">
    <source>
        <dbReference type="RuleBase" id="RU003555"/>
    </source>
</evidence>
<feature type="binding site" evidence="11">
    <location>
        <begin position="97"/>
        <end position="104"/>
    </location>
    <ligand>
        <name>ATP</name>
        <dbReference type="ChEBI" id="CHEBI:30616"/>
    </ligand>
</feature>
<gene>
    <name evidence="11 15" type="primary">radA</name>
    <name evidence="15" type="ORF">J4H85_05740</name>
</gene>
<dbReference type="SMART" id="SM00382">
    <property type="entry name" value="AAA"/>
    <property type="match status" value="1"/>
</dbReference>
<dbReference type="HAMAP" id="MF_01498">
    <property type="entry name" value="RadA_bact"/>
    <property type="match status" value="1"/>
</dbReference>
<dbReference type="Gene3D" id="3.40.50.300">
    <property type="entry name" value="P-loop containing nucleotide triphosphate hydrolases"/>
    <property type="match status" value="1"/>
</dbReference>
<dbReference type="GO" id="GO:0003684">
    <property type="term" value="F:damaged DNA binding"/>
    <property type="evidence" value="ECO:0007669"/>
    <property type="project" value="InterPro"/>
</dbReference>
<keyword evidence="1 11" id="KW-0479">Metal-binding</keyword>
<name>A0A939QKC3_9MICO</name>
<dbReference type="Gene3D" id="3.30.230.10">
    <property type="match status" value="1"/>
</dbReference>
<evidence type="ECO:0000313" key="16">
    <source>
        <dbReference type="Proteomes" id="UP000668403"/>
    </source>
</evidence>
<evidence type="ECO:0000256" key="4">
    <source>
        <dbReference type="ARBA" id="ARBA00022771"/>
    </source>
</evidence>
<dbReference type="FunFam" id="3.40.50.300:FF:000050">
    <property type="entry name" value="DNA repair protein RadA"/>
    <property type="match status" value="1"/>
</dbReference>
<keyword evidence="2 11" id="KW-0547">Nucleotide-binding</keyword>
<keyword evidence="8 11" id="KW-0346">Stress response</keyword>
<dbReference type="GO" id="GO:0008270">
    <property type="term" value="F:zinc ion binding"/>
    <property type="evidence" value="ECO:0007669"/>
    <property type="project" value="UniProtKB-KW"/>
</dbReference>
<dbReference type="SUPFAM" id="SSF54211">
    <property type="entry name" value="Ribosomal protein S5 domain 2-like"/>
    <property type="match status" value="1"/>
</dbReference>
<dbReference type="InterPro" id="IPR041166">
    <property type="entry name" value="Rubredoxin_2"/>
</dbReference>
<dbReference type="InterPro" id="IPR003593">
    <property type="entry name" value="AAA+_ATPase"/>
</dbReference>
<evidence type="ECO:0000256" key="2">
    <source>
        <dbReference type="ARBA" id="ARBA00022741"/>
    </source>
</evidence>
<dbReference type="GO" id="GO:0016787">
    <property type="term" value="F:hydrolase activity"/>
    <property type="evidence" value="ECO:0007669"/>
    <property type="project" value="UniProtKB-KW"/>
</dbReference>
<dbReference type="Pfam" id="PF13541">
    <property type="entry name" value="ChlI"/>
    <property type="match status" value="1"/>
</dbReference>
<keyword evidence="9 11" id="KW-0238">DNA-binding</keyword>
<dbReference type="CDD" id="cd01121">
    <property type="entry name" value="RadA_SMS_N"/>
    <property type="match status" value="1"/>
</dbReference>
<dbReference type="GO" id="GO:0140664">
    <property type="term" value="F:ATP-dependent DNA damage sensor activity"/>
    <property type="evidence" value="ECO:0007669"/>
    <property type="project" value="InterPro"/>
</dbReference>